<feature type="non-terminal residue" evidence="5">
    <location>
        <position position="1"/>
    </location>
</feature>
<dbReference type="AlphaFoldDB" id="A0A5S3WNC9"/>
<dbReference type="PRINTS" id="PR00119">
    <property type="entry name" value="CATATPASE"/>
</dbReference>
<dbReference type="GO" id="GO:0016020">
    <property type="term" value="C:membrane"/>
    <property type="evidence" value="ECO:0007669"/>
    <property type="project" value="InterPro"/>
</dbReference>
<protein>
    <recommendedName>
        <fullName evidence="2">P-type Zn(2+) transporter</fullName>
        <ecNumber evidence="2">7.2.2.12</ecNumber>
    </recommendedName>
</protein>
<dbReference type="OrthoDB" id="9814270at2"/>
<comment type="catalytic activity">
    <reaction evidence="3">
        <text>Zn(2+)(in) + ATP + H2O = Zn(2+)(out) + ADP + phosphate + H(+)</text>
        <dbReference type="Rhea" id="RHEA:20621"/>
        <dbReference type="ChEBI" id="CHEBI:15377"/>
        <dbReference type="ChEBI" id="CHEBI:15378"/>
        <dbReference type="ChEBI" id="CHEBI:29105"/>
        <dbReference type="ChEBI" id="CHEBI:30616"/>
        <dbReference type="ChEBI" id="CHEBI:43474"/>
        <dbReference type="ChEBI" id="CHEBI:456216"/>
        <dbReference type="EC" id="7.2.2.12"/>
    </reaction>
</comment>
<dbReference type="InterPro" id="IPR023214">
    <property type="entry name" value="HAD_sf"/>
</dbReference>
<comment type="similarity">
    <text evidence="1">Belongs to the cation transport ATPase (P-type) (TC 3.A.3) family. Type IB subfamily.</text>
</comment>
<dbReference type="PANTHER" id="PTHR48085:SF5">
    <property type="entry name" value="CADMIUM_ZINC-TRANSPORTING ATPASE HMA4-RELATED"/>
    <property type="match status" value="1"/>
</dbReference>
<dbReference type="GO" id="GO:0016887">
    <property type="term" value="F:ATP hydrolysis activity"/>
    <property type="evidence" value="ECO:0007669"/>
    <property type="project" value="InterPro"/>
</dbReference>
<evidence type="ECO:0000256" key="2">
    <source>
        <dbReference type="ARBA" id="ARBA00039097"/>
    </source>
</evidence>
<feature type="non-terminal residue" evidence="5">
    <location>
        <position position="131"/>
    </location>
</feature>
<dbReference type="PROSITE" id="PS01229">
    <property type="entry name" value="COF_2"/>
    <property type="match status" value="1"/>
</dbReference>
<dbReference type="SUPFAM" id="SSF56784">
    <property type="entry name" value="HAD-like"/>
    <property type="match status" value="1"/>
</dbReference>
<dbReference type="RefSeq" id="WP_138546973.1">
    <property type="nucleotide sequence ID" value="NZ_PNCJ01000126.1"/>
</dbReference>
<dbReference type="NCBIfam" id="TIGR01494">
    <property type="entry name" value="ATPase_P-type"/>
    <property type="match status" value="1"/>
</dbReference>
<dbReference type="GO" id="GO:0005524">
    <property type="term" value="F:ATP binding"/>
    <property type="evidence" value="ECO:0007669"/>
    <property type="project" value="InterPro"/>
</dbReference>
<evidence type="ECO:0000313" key="5">
    <source>
        <dbReference type="EMBL" id="TMP28752.1"/>
    </source>
</evidence>
<accession>A0A5S3WNC9</accession>
<dbReference type="Pfam" id="PF08282">
    <property type="entry name" value="Hydrolase_3"/>
    <property type="match status" value="1"/>
</dbReference>
<evidence type="ECO:0000313" key="6">
    <source>
        <dbReference type="Proteomes" id="UP000306719"/>
    </source>
</evidence>
<reference evidence="5 6" key="1">
    <citation type="submission" date="2018-01" db="EMBL/GenBank/DDBJ databases">
        <authorList>
            <person name="Paulsen S."/>
            <person name="Gram L.K."/>
        </authorList>
    </citation>
    <scope>NUCLEOTIDE SEQUENCE [LARGE SCALE GENOMIC DNA]</scope>
    <source>
        <strain evidence="5 6">S2599</strain>
    </source>
</reference>
<keyword evidence="4" id="KW-0812">Transmembrane</keyword>
<dbReference type="GO" id="GO:0016463">
    <property type="term" value="F:P-type zinc transporter activity"/>
    <property type="evidence" value="ECO:0007669"/>
    <property type="project" value="UniProtKB-EC"/>
</dbReference>
<dbReference type="InterPro" id="IPR001757">
    <property type="entry name" value="P_typ_ATPase"/>
</dbReference>
<gene>
    <name evidence="5" type="ORF">CWB98_23705</name>
</gene>
<name>A0A5S3WNC9_9GAMM</name>
<keyword evidence="4" id="KW-0472">Membrane</keyword>
<dbReference type="InterPro" id="IPR051014">
    <property type="entry name" value="Cation_Transport_ATPase_IB"/>
</dbReference>
<organism evidence="5 6">
    <name type="scientific">Pseudoalteromonas rubra</name>
    <dbReference type="NCBI Taxonomy" id="43658"/>
    <lineage>
        <taxon>Bacteria</taxon>
        <taxon>Pseudomonadati</taxon>
        <taxon>Pseudomonadota</taxon>
        <taxon>Gammaproteobacteria</taxon>
        <taxon>Alteromonadales</taxon>
        <taxon>Pseudoalteromonadaceae</taxon>
        <taxon>Pseudoalteromonas</taxon>
    </lineage>
</organism>
<dbReference type="PANTHER" id="PTHR48085">
    <property type="entry name" value="CADMIUM/ZINC-TRANSPORTING ATPASE HMA2-RELATED"/>
    <property type="match status" value="1"/>
</dbReference>
<keyword evidence="4" id="KW-1133">Transmembrane helix</keyword>
<dbReference type="Proteomes" id="UP000306719">
    <property type="component" value="Unassembled WGS sequence"/>
</dbReference>
<proteinExistence type="inferred from homology"/>
<dbReference type="EC" id="7.2.2.12" evidence="2"/>
<feature type="transmembrane region" description="Helical" evidence="4">
    <location>
        <begin position="91"/>
        <end position="115"/>
    </location>
</feature>
<comment type="caution">
    <text evidence="5">The sequence shown here is derived from an EMBL/GenBank/DDBJ whole genome shotgun (WGS) entry which is preliminary data.</text>
</comment>
<dbReference type="InterPro" id="IPR036412">
    <property type="entry name" value="HAD-like_sf"/>
</dbReference>
<dbReference type="Gene3D" id="3.40.50.1000">
    <property type="entry name" value="HAD superfamily/HAD-like"/>
    <property type="match status" value="1"/>
</dbReference>
<dbReference type="EMBL" id="PNCJ01000126">
    <property type="protein sequence ID" value="TMP28752.1"/>
    <property type="molecule type" value="Genomic_DNA"/>
</dbReference>
<evidence type="ECO:0000256" key="1">
    <source>
        <dbReference type="ARBA" id="ARBA00006024"/>
    </source>
</evidence>
<sequence>QLDACHSALLPQDKLALMQSWHNQGDICAMVGDGVNDSPVFNAAHLSIAMDSGADISKNTADVVLLNSDLRSVSKLITIAKKTRRIVRQNLALSLCHNGAILPLAAMGLVAPWMAVIGMSASSIIVITNSL</sequence>
<reference evidence="6" key="2">
    <citation type="submission" date="2019-06" db="EMBL/GenBank/DDBJ databases">
        <title>Co-occurence of chitin degradation, pigmentation and bioactivity in marine Pseudoalteromonas.</title>
        <authorList>
            <person name="Sonnenschein E.C."/>
            <person name="Bech P.K."/>
        </authorList>
    </citation>
    <scope>NUCLEOTIDE SEQUENCE [LARGE SCALE GENOMIC DNA]</scope>
    <source>
        <strain evidence="6">S2599</strain>
    </source>
</reference>
<evidence type="ECO:0000256" key="4">
    <source>
        <dbReference type="SAM" id="Phobius"/>
    </source>
</evidence>
<evidence type="ECO:0000256" key="3">
    <source>
        <dbReference type="ARBA" id="ARBA00047308"/>
    </source>
</evidence>